<evidence type="ECO:0000313" key="2">
    <source>
        <dbReference type="Proteomes" id="UP000011866"/>
    </source>
</evidence>
<dbReference type="Proteomes" id="UP000011866">
    <property type="component" value="Chromosome"/>
</dbReference>
<dbReference type="HOGENOM" id="CLU_1634575_0_0_6"/>
<dbReference type="EMBL" id="HF680312">
    <property type="protein sequence ID" value="CCU71647.1"/>
    <property type="molecule type" value="Genomic_DNA"/>
</dbReference>
<dbReference type="eggNOG" id="ENOG5032TB8">
    <property type="taxonomic scope" value="Bacteria"/>
</dbReference>
<reference evidence="1 2" key="1">
    <citation type="journal article" date="2013" name="Genome Announc.">
        <title>Genome Sequence of Thalassolituus oleivorans MIL-1 (DSM 14913T).</title>
        <authorList>
            <person name="Golyshin P.N."/>
            <person name="Werner J."/>
            <person name="Chernikova T.N."/>
            <person name="Tran H."/>
            <person name="Ferrer M."/>
            <person name="Yakimov M.M."/>
            <person name="Teeling H."/>
            <person name="Golyshina O.V."/>
        </authorList>
    </citation>
    <scope>NUCLEOTIDE SEQUENCE [LARGE SCALE GENOMIC DNA]</scope>
    <source>
        <strain evidence="1 2">MIL-1</strain>
    </source>
</reference>
<dbReference type="AlphaFoldDB" id="M5DR78"/>
<sequence>MDETKQFKCLTDLREIISELDGFYARPSVRGQHPTLYPEVSDGRYRTVCGVRVCDYTLSEDGQWVLPDDQMGLSFSSSWQHLKSAHKMVSRGAGKDVDVFWVLSRADIPKGMSFQPDRRASKSAKGHYLLTVNERMKISSLVEKLKWIADRMSVIKNAGDAL</sequence>
<name>M5DR78_9GAMM</name>
<gene>
    <name evidence="1" type="ORF">TOL_1219</name>
</gene>
<dbReference type="KEGG" id="tol:TOL_1219"/>
<protein>
    <submittedName>
        <fullName evidence="1">Uncharacterized protein</fullName>
    </submittedName>
</protein>
<keyword evidence="2" id="KW-1185">Reference proteome</keyword>
<dbReference type="RefSeq" id="WP_015486384.1">
    <property type="nucleotide sequence ID" value="NC_020888.1"/>
</dbReference>
<evidence type="ECO:0000313" key="1">
    <source>
        <dbReference type="EMBL" id="CCU71647.1"/>
    </source>
</evidence>
<organism evidence="1 2">
    <name type="scientific">Thalassolituus oleivorans MIL-1</name>
    <dbReference type="NCBI Taxonomy" id="1298593"/>
    <lineage>
        <taxon>Bacteria</taxon>
        <taxon>Pseudomonadati</taxon>
        <taxon>Pseudomonadota</taxon>
        <taxon>Gammaproteobacteria</taxon>
        <taxon>Oceanospirillales</taxon>
        <taxon>Oceanospirillaceae</taxon>
        <taxon>Thalassolituus</taxon>
    </lineage>
</organism>
<accession>M5DR78</accession>
<dbReference type="GeneID" id="79176134"/>
<proteinExistence type="predicted"/>